<dbReference type="SUPFAM" id="SSF64005">
    <property type="entry name" value="Undecaprenyl diphosphate synthase"/>
    <property type="match status" value="1"/>
</dbReference>
<evidence type="ECO:0000256" key="1">
    <source>
        <dbReference type="ARBA" id="ARBA00005432"/>
    </source>
</evidence>
<organism evidence="4 5">
    <name type="scientific">Ecytonucleospora hepatopenaei</name>
    <dbReference type="NCBI Taxonomy" id="646526"/>
    <lineage>
        <taxon>Eukaryota</taxon>
        <taxon>Fungi</taxon>
        <taxon>Fungi incertae sedis</taxon>
        <taxon>Microsporidia</taxon>
        <taxon>Enterocytozoonidae</taxon>
        <taxon>Ecytonucleospora</taxon>
    </lineage>
</organism>
<evidence type="ECO:0000313" key="4">
    <source>
        <dbReference type="EMBL" id="OQS55498.1"/>
    </source>
</evidence>
<protein>
    <submittedName>
        <fullName evidence="4">RER2</fullName>
    </submittedName>
</protein>
<feature type="transmembrane region" description="Helical" evidence="3">
    <location>
        <begin position="24"/>
        <end position="43"/>
    </location>
</feature>
<sequence>MKQFNKNIILYLLRIGDFFIDNKIFLFMHNIISFCMFFFYKIFYGIVFKHVSFDGKEDHVLFDSEENNTILKIQKLRKNKGMFKNINMVFICDGNRRWAKKHGYTDTTKKVEIGINKIHEIILFLYLQGCKSASFYVFAIRNFRRASDELSAIKKYLKSESIKKYNLKVKIYGEIERFEDKQVVENISKWENNSNSINDETFVINLFLAYNSTECDKDKSNLRAYFDDPVDILVRTSGERRLSDFMVRQVASGTQVKFISPLWPELTISHVFFILLQQKFERIISRII</sequence>
<evidence type="ECO:0000313" key="5">
    <source>
        <dbReference type="Proteomes" id="UP000192758"/>
    </source>
</evidence>
<proteinExistence type="inferred from homology"/>
<evidence type="ECO:0000256" key="3">
    <source>
        <dbReference type="SAM" id="Phobius"/>
    </source>
</evidence>
<reference evidence="4 5" key="1">
    <citation type="journal article" date="2017" name="Environ. Microbiol.">
        <title>Decay of the glycolytic pathway and adaptation to intranuclear parasitism within Enterocytozoonidae microsporidia.</title>
        <authorList>
            <person name="Wiredu Boakye D."/>
            <person name="Jaroenlak P."/>
            <person name="Prachumwat A."/>
            <person name="Williams T.A."/>
            <person name="Bateman K.S."/>
            <person name="Itsathitphaisarn O."/>
            <person name="Sritunyalucksana K."/>
            <person name="Paszkiewicz K.H."/>
            <person name="Moore K.A."/>
            <person name="Stentiford G.D."/>
            <person name="Williams B.A."/>
        </authorList>
    </citation>
    <scope>NUCLEOTIDE SEQUENCE [LARGE SCALE GENOMIC DNA]</scope>
    <source>
        <strain evidence="4 5">TH1</strain>
    </source>
</reference>
<keyword evidence="5" id="KW-1185">Reference proteome</keyword>
<comment type="caution">
    <text evidence="4">The sequence shown here is derived from an EMBL/GenBank/DDBJ whole genome shotgun (WGS) entry which is preliminary data.</text>
</comment>
<comment type="similarity">
    <text evidence="1">Belongs to the UPP synthase family.</text>
</comment>
<dbReference type="VEuPathDB" id="MicrosporidiaDB:EHP00_1680"/>
<evidence type="ECO:0000256" key="2">
    <source>
        <dbReference type="ARBA" id="ARBA00022679"/>
    </source>
</evidence>
<dbReference type="PANTHER" id="PTHR10291">
    <property type="entry name" value="DEHYDRODOLICHYL DIPHOSPHATE SYNTHASE FAMILY MEMBER"/>
    <property type="match status" value="1"/>
</dbReference>
<dbReference type="Pfam" id="PF01255">
    <property type="entry name" value="Prenyltransf"/>
    <property type="match status" value="1"/>
</dbReference>
<keyword evidence="3" id="KW-0472">Membrane</keyword>
<gene>
    <name evidence="4" type="primary">RER2</name>
    <name evidence="4" type="ORF">EHP00_1680</name>
</gene>
<name>A0A1W0E8D8_9MICR</name>
<keyword evidence="3" id="KW-0812">Transmembrane</keyword>
<keyword evidence="2" id="KW-0808">Transferase</keyword>
<dbReference type="InterPro" id="IPR001441">
    <property type="entry name" value="UPP_synth-like"/>
</dbReference>
<accession>A0A1W0E8D8</accession>
<dbReference type="EMBL" id="MNPJ01000008">
    <property type="protein sequence ID" value="OQS55498.1"/>
    <property type="molecule type" value="Genomic_DNA"/>
</dbReference>
<dbReference type="GO" id="GO:0016094">
    <property type="term" value="P:polyprenol biosynthetic process"/>
    <property type="evidence" value="ECO:0007669"/>
    <property type="project" value="TreeGrafter"/>
</dbReference>
<dbReference type="PANTHER" id="PTHR10291:SF43">
    <property type="entry name" value="DEHYDRODOLICHYL DIPHOSPHATE SYNTHASE COMPLEX SUBUNIT DHDDS"/>
    <property type="match status" value="1"/>
</dbReference>
<dbReference type="OrthoDB" id="4173905at2759"/>
<dbReference type="STRING" id="646526.A0A1W0E8D8"/>
<dbReference type="GO" id="GO:0045547">
    <property type="term" value="F:ditrans,polycis-polyprenyl diphosphate synthase [(2E,6E)-farnesyl diphosphate specific] activity"/>
    <property type="evidence" value="ECO:0007669"/>
    <property type="project" value="TreeGrafter"/>
</dbReference>
<dbReference type="Gene3D" id="3.40.1180.10">
    <property type="entry name" value="Decaprenyl diphosphate synthase-like"/>
    <property type="match status" value="2"/>
</dbReference>
<dbReference type="Proteomes" id="UP000192758">
    <property type="component" value="Unassembled WGS sequence"/>
</dbReference>
<dbReference type="InterPro" id="IPR036424">
    <property type="entry name" value="UPP_synth-like_sf"/>
</dbReference>
<dbReference type="AlphaFoldDB" id="A0A1W0E8D8"/>
<keyword evidence="3" id="KW-1133">Transmembrane helix</keyword>